<dbReference type="AlphaFoldDB" id="A0A1G1XQG1"/>
<name>A0A1G1XQG1_9BACT</name>
<comment type="caution">
    <text evidence="1">The sequence shown here is derived from an EMBL/GenBank/DDBJ whole genome shotgun (WGS) entry which is preliminary data.</text>
</comment>
<dbReference type="Proteomes" id="UP000176260">
    <property type="component" value="Unassembled WGS sequence"/>
</dbReference>
<evidence type="ECO:0000313" key="1">
    <source>
        <dbReference type="EMBL" id="OGY42211.1"/>
    </source>
</evidence>
<sequence>MGIISIEDWKIPQRHYEIRDDKHSYIIEFVNNTKQYKLNDGSLYIYRAPDESFQTQLGNNNEKVFYEKLFMNGEIKTIEYDNFEKIPKYMKVDVNTGEVSLYNSFGEMTSGDSNIYRELVNKNKDL</sequence>
<protein>
    <submittedName>
        <fullName evidence="1">Uncharacterized protein</fullName>
    </submittedName>
</protein>
<accession>A0A1G1XQG1</accession>
<proteinExistence type="predicted"/>
<organism evidence="1 2">
    <name type="scientific">Candidatus Buchananbacteria bacterium RBG_13_39_9</name>
    <dbReference type="NCBI Taxonomy" id="1797531"/>
    <lineage>
        <taxon>Bacteria</taxon>
        <taxon>Candidatus Buchananiibacteriota</taxon>
    </lineage>
</organism>
<reference evidence="1 2" key="1">
    <citation type="journal article" date="2016" name="Nat. Commun.">
        <title>Thousands of microbial genomes shed light on interconnected biogeochemical processes in an aquifer system.</title>
        <authorList>
            <person name="Anantharaman K."/>
            <person name="Brown C.T."/>
            <person name="Hug L.A."/>
            <person name="Sharon I."/>
            <person name="Castelle C.J."/>
            <person name="Probst A.J."/>
            <person name="Thomas B.C."/>
            <person name="Singh A."/>
            <person name="Wilkins M.J."/>
            <person name="Karaoz U."/>
            <person name="Brodie E.L."/>
            <person name="Williams K.H."/>
            <person name="Hubbard S.S."/>
            <person name="Banfield J.F."/>
        </authorList>
    </citation>
    <scope>NUCLEOTIDE SEQUENCE [LARGE SCALE GENOMIC DNA]</scope>
</reference>
<gene>
    <name evidence="1" type="ORF">A2Y67_01685</name>
</gene>
<evidence type="ECO:0000313" key="2">
    <source>
        <dbReference type="Proteomes" id="UP000176260"/>
    </source>
</evidence>
<dbReference type="EMBL" id="MHIA01000016">
    <property type="protein sequence ID" value="OGY42211.1"/>
    <property type="molecule type" value="Genomic_DNA"/>
</dbReference>